<dbReference type="SUPFAM" id="SSF51735">
    <property type="entry name" value="NAD(P)-binding Rossmann-fold domains"/>
    <property type="match status" value="1"/>
</dbReference>
<dbReference type="GO" id="GO:0016491">
    <property type="term" value="F:oxidoreductase activity"/>
    <property type="evidence" value="ECO:0007669"/>
    <property type="project" value="UniProtKB-KW"/>
</dbReference>
<dbReference type="Gene3D" id="3.40.50.720">
    <property type="entry name" value="NAD(P)-binding Rossmann-like Domain"/>
    <property type="match status" value="1"/>
</dbReference>
<dbReference type="PANTHER" id="PTHR43618:SF2">
    <property type="entry name" value="CHAIN DEHYDROGENASE, PUTATIVE (AFU_ORTHOLOGUE AFUA_6G06930)-RELATED"/>
    <property type="match status" value="1"/>
</dbReference>
<keyword evidence="5" id="KW-1185">Reference proteome</keyword>
<dbReference type="PANTHER" id="PTHR43618">
    <property type="entry name" value="7-ALPHA-HYDROXYSTEROID DEHYDROGENASE"/>
    <property type="match status" value="1"/>
</dbReference>
<dbReference type="InterPro" id="IPR002347">
    <property type="entry name" value="SDR_fam"/>
</dbReference>
<dbReference type="AlphaFoldDB" id="A0A3D8SY08"/>
<evidence type="ECO:0000313" key="5">
    <source>
        <dbReference type="Proteomes" id="UP000256328"/>
    </source>
</evidence>
<dbReference type="OrthoDB" id="37659at2759"/>
<dbReference type="InterPro" id="IPR036291">
    <property type="entry name" value="NAD(P)-bd_dom_sf"/>
</dbReference>
<dbReference type="PRINTS" id="PR00081">
    <property type="entry name" value="GDHRDH"/>
</dbReference>
<evidence type="ECO:0000313" key="4">
    <source>
        <dbReference type="EMBL" id="RDW91217.1"/>
    </source>
</evidence>
<keyword evidence="2" id="KW-0521">NADP</keyword>
<evidence type="ECO:0000256" key="1">
    <source>
        <dbReference type="ARBA" id="ARBA00006484"/>
    </source>
</evidence>
<evidence type="ECO:0000256" key="2">
    <source>
        <dbReference type="ARBA" id="ARBA00022857"/>
    </source>
</evidence>
<evidence type="ECO:0000256" key="3">
    <source>
        <dbReference type="ARBA" id="ARBA00023002"/>
    </source>
</evidence>
<name>A0A3D8SY08_9HELO</name>
<comment type="caution">
    <text evidence="4">The sequence shown here is derived from an EMBL/GenBank/DDBJ whole genome shotgun (WGS) entry which is preliminary data.</text>
</comment>
<proteinExistence type="inferred from homology"/>
<sequence>MPYALKGRNVLVTGGSRGLGELICLKFASEGCNVAINYVSSADRAKGVAEKVEKDHGVKAVIIQGDMGKEVDCIRTVQESIAELGGLDILISNAGYTRFSQFSDLSAPTTEDWDMCFAVNVKAQTHLLKSAQATFNANPEGGVMIITSSIAGEYVGGSSMPYSVTKAAQLHLMRCLAGTQGPKIRVNAVLPGLLLTEWGLKYGEKAIQDLKDRSWLKQEARSTRFTDLEDCAQAFVDIARNTSMTGQKIQIDSGLANVA</sequence>
<comment type="similarity">
    <text evidence="1">Belongs to the short-chain dehydrogenases/reductases (SDR) family.</text>
</comment>
<organism evidence="4 5">
    <name type="scientific">Coleophoma crateriformis</name>
    <dbReference type="NCBI Taxonomy" id="565419"/>
    <lineage>
        <taxon>Eukaryota</taxon>
        <taxon>Fungi</taxon>
        <taxon>Dikarya</taxon>
        <taxon>Ascomycota</taxon>
        <taxon>Pezizomycotina</taxon>
        <taxon>Leotiomycetes</taxon>
        <taxon>Helotiales</taxon>
        <taxon>Dermateaceae</taxon>
        <taxon>Coleophoma</taxon>
    </lineage>
</organism>
<dbReference type="Pfam" id="PF00106">
    <property type="entry name" value="adh_short"/>
    <property type="match status" value="1"/>
</dbReference>
<dbReference type="CDD" id="cd05233">
    <property type="entry name" value="SDR_c"/>
    <property type="match status" value="1"/>
</dbReference>
<gene>
    <name evidence="4" type="ORF">BP5796_02382</name>
</gene>
<dbReference type="InterPro" id="IPR052178">
    <property type="entry name" value="Sec_Metab_Biosynth_SDR"/>
</dbReference>
<reference evidence="4 5" key="1">
    <citation type="journal article" date="2018" name="IMA Fungus">
        <title>IMA Genome-F 9: Draft genome sequence of Annulohypoxylon stygium, Aspergillus mulundensis, Berkeleyomyces basicola (syn. Thielaviopsis basicola), Ceratocystis smalleyi, two Cercospora beticola strains, Coleophoma cylindrospora, Fusarium fracticaudum, Phialophora cf. hyalina, and Morchella septimelata.</title>
        <authorList>
            <person name="Wingfield B.D."/>
            <person name="Bills G.F."/>
            <person name="Dong Y."/>
            <person name="Huang W."/>
            <person name="Nel W.J."/>
            <person name="Swalarsk-Parry B.S."/>
            <person name="Vaghefi N."/>
            <person name="Wilken P.M."/>
            <person name="An Z."/>
            <person name="de Beer Z.W."/>
            <person name="De Vos L."/>
            <person name="Chen L."/>
            <person name="Duong T.A."/>
            <person name="Gao Y."/>
            <person name="Hammerbacher A."/>
            <person name="Kikkert J.R."/>
            <person name="Li Y."/>
            <person name="Li H."/>
            <person name="Li K."/>
            <person name="Li Q."/>
            <person name="Liu X."/>
            <person name="Ma X."/>
            <person name="Naidoo K."/>
            <person name="Pethybridge S.J."/>
            <person name="Sun J."/>
            <person name="Steenkamp E.T."/>
            <person name="van der Nest M.A."/>
            <person name="van Wyk S."/>
            <person name="Wingfield M.J."/>
            <person name="Xiong C."/>
            <person name="Yue Q."/>
            <person name="Zhang X."/>
        </authorList>
    </citation>
    <scope>NUCLEOTIDE SEQUENCE [LARGE SCALE GENOMIC DNA]</scope>
    <source>
        <strain evidence="4 5">BP5796</strain>
    </source>
</reference>
<protein>
    <submittedName>
        <fullName evidence="4">Short-chain dehydrogenase protein sdr</fullName>
    </submittedName>
</protein>
<keyword evidence="3" id="KW-0560">Oxidoreductase</keyword>
<dbReference type="Proteomes" id="UP000256328">
    <property type="component" value="Unassembled WGS sequence"/>
</dbReference>
<dbReference type="EMBL" id="PDLN01000003">
    <property type="protein sequence ID" value="RDW91217.1"/>
    <property type="molecule type" value="Genomic_DNA"/>
</dbReference>
<accession>A0A3D8SY08</accession>